<dbReference type="InterPro" id="IPR033455">
    <property type="entry name" value="AbiEi_3_N"/>
</dbReference>
<dbReference type="RefSeq" id="WP_127729067.1">
    <property type="nucleotide sequence ID" value="NZ_SACP01000009.1"/>
</dbReference>
<evidence type="ECO:0000313" key="3">
    <source>
        <dbReference type="Proteomes" id="UP000286997"/>
    </source>
</evidence>
<protein>
    <recommendedName>
        <fullName evidence="1">Transcriptional regulator AbiEi antitoxin N-terminal domain-containing protein</fullName>
    </recommendedName>
</protein>
<reference evidence="2 3" key="1">
    <citation type="submission" date="2019-01" db="EMBL/GenBank/DDBJ databases">
        <authorList>
            <person name="Chen W.-M."/>
        </authorList>
    </citation>
    <scope>NUCLEOTIDE SEQUENCE [LARGE SCALE GENOMIC DNA]</scope>
    <source>
        <strain evidence="2 3">TER-1</strain>
    </source>
</reference>
<comment type="caution">
    <text evidence="2">The sequence shown here is derived from an EMBL/GenBank/DDBJ whole genome shotgun (WGS) entry which is preliminary data.</text>
</comment>
<dbReference type="AlphaFoldDB" id="A0A3S2VQQ6"/>
<sequence>MAERKDKKLKSVLDHLPPGFYADSRWLTACGVSRSSIADYAQGGWLRHVAHGLYQRPGTASGSAPHDWRVLVLSMQVLMGHPMHVGGMTALQLLGHRHYLSLGSEGPVFLYAARFPAWLDKTVVDAPLNLRKTSLFGGMDIGLDADPATTAGAGSREWWDWKLRLSSPERAILEALDELPGEESFHAIDVVFQSLVSLRPRRQTALLAACRSVKVKRLFLVFAARHRHSWFKHLDLNAIDLGKGDRSLVKGGKLHPAYRITVPADLVIESRDVDHGG</sequence>
<dbReference type="Proteomes" id="UP000286997">
    <property type="component" value="Unassembled WGS sequence"/>
</dbReference>
<dbReference type="Pfam" id="PF11459">
    <property type="entry name" value="AbiEi_3"/>
    <property type="match status" value="1"/>
</dbReference>
<dbReference type="Pfam" id="PF17194">
    <property type="entry name" value="AbiEi_3_N"/>
    <property type="match status" value="1"/>
</dbReference>
<organism evidence="2 3">
    <name type="scientific">Methylobacterium oryzihabitans</name>
    <dbReference type="NCBI Taxonomy" id="2499852"/>
    <lineage>
        <taxon>Bacteria</taxon>
        <taxon>Pseudomonadati</taxon>
        <taxon>Pseudomonadota</taxon>
        <taxon>Alphaproteobacteria</taxon>
        <taxon>Hyphomicrobiales</taxon>
        <taxon>Methylobacteriaceae</taxon>
        <taxon>Methylobacterium</taxon>
    </lineage>
</organism>
<evidence type="ECO:0000313" key="2">
    <source>
        <dbReference type="EMBL" id="RVU18519.1"/>
    </source>
</evidence>
<accession>A0A3S2VQQ6</accession>
<gene>
    <name evidence="2" type="ORF">EOE48_11420</name>
</gene>
<dbReference type="EMBL" id="SACP01000009">
    <property type="protein sequence ID" value="RVU18519.1"/>
    <property type="molecule type" value="Genomic_DNA"/>
</dbReference>
<proteinExistence type="predicted"/>
<evidence type="ECO:0000259" key="1">
    <source>
        <dbReference type="Pfam" id="PF17194"/>
    </source>
</evidence>
<feature type="domain" description="Transcriptional regulator AbiEi antitoxin N-terminal" evidence="1">
    <location>
        <begin position="6"/>
        <end position="102"/>
    </location>
</feature>
<name>A0A3S2VQQ6_9HYPH</name>
<dbReference type="OrthoDB" id="1550938at2"/>
<keyword evidence="3" id="KW-1185">Reference proteome</keyword>
<dbReference type="InterPro" id="IPR021561">
    <property type="entry name" value="AbiEi_3"/>
</dbReference>